<dbReference type="Proteomes" id="UP000094463">
    <property type="component" value="Chromosome"/>
</dbReference>
<organism evidence="2 3">
    <name type="scientific">Salisediminibacterium beveridgei</name>
    <dbReference type="NCBI Taxonomy" id="632773"/>
    <lineage>
        <taxon>Bacteria</taxon>
        <taxon>Bacillati</taxon>
        <taxon>Bacillota</taxon>
        <taxon>Bacilli</taxon>
        <taxon>Bacillales</taxon>
        <taxon>Bacillaceae</taxon>
        <taxon>Salisediminibacterium</taxon>
    </lineage>
</organism>
<dbReference type="RefSeq" id="WP_069365989.1">
    <property type="nucleotide sequence ID" value="NZ_CP012502.1"/>
</dbReference>
<dbReference type="AlphaFoldDB" id="A0A1D7QYM1"/>
<dbReference type="SUPFAM" id="SSF55729">
    <property type="entry name" value="Acyl-CoA N-acyltransferases (Nat)"/>
    <property type="match status" value="1"/>
</dbReference>
<dbReference type="Pfam" id="PF00583">
    <property type="entry name" value="Acetyltransf_1"/>
    <property type="match status" value="1"/>
</dbReference>
<keyword evidence="3" id="KW-1185">Reference proteome</keyword>
<dbReference type="PATRIC" id="fig|632773.3.peg.2879"/>
<reference evidence="2 3" key="1">
    <citation type="submission" date="2015-08" db="EMBL/GenBank/DDBJ databases">
        <title>The complete genome sequence of Bacillus beveridgei MLTeJB.</title>
        <authorList>
            <person name="Hanson T.E."/>
            <person name="Mesa C."/>
            <person name="Basesman S.M."/>
            <person name="Oremland R.S."/>
        </authorList>
    </citation>
    <scope>NUCLEOTIDE SEQUENCE [LARGE SCALE GENOMIC DNA]</scope>
    <source>
        <strain evidence="2 3">MLTeJB</strain>
    </source>
</reference>
<dbReference type="KEGG" id="bbev:BBEV_2741"/>
<dbReference type="InterPro" id="IPR016181">
    <property type="entry name" value="Acyl_CoA_acyltransferase"/>
</dbReference>
<dbReference type="GO" id="GO:0016747">
    <property type="term" value="F:acyltransferase activity, transferring groups other than amino-acyl groups"/>
    <property type="evidence" value="ECO:0007669"/>
    <property type="project" value="InterPro"/>
</dbReference>
<gene>
    <name evidence="2" type="primary">yhdJ</name>
    <name evidence="2" type="ORF">BBEV_2741</name>
</gene>
<evidence type="ECO:0000313" key="3">
    <source>
        <dbReference type="Proteomes" id="UP000094463"/>
    </source>
</evidence>
<dbReference type="Gene3D" id="3.40.630.30">
    <property type="match status" value="1"/>
</dbReference>
<feature type="domain" description="N-acetyltransferase" evidence="1">
    <location>
        <begin position="4"/>
        <end position="144"/>
    </location>
</feature>
<accession>A0A1D7QYM1</accession>
<dbReference type="InterPro" id="IPR000182">
    <property type="entry name" value="GNAT_dom"/>
</dbReference>
<dbReference type="PROSITE" id="PS51186">
    <property type="entry name" value="GNAT"/>
    <property type="match status" value="1"/>
</dbReference>
<sequence>MSEISVIELTEADEFRAAFPVMRQLRTHLDEGTYLELVNEAIEVNGYRMFGLIVDDYLLAVTGFIPMTNLYDGRSIWICDLVTDQQERSKGYGEILLQFVQEWASDNGYEKIALSSGLQRTQSHRFYVEHMDYERASFVFKKDL</sequence>
<dbReference type="CDD" id="cd04301">
    <property type="entry name" value="NAT_SF"/>
    <property type="match status" value="1"/>
</dbReference>
<name>A0A1D7QYM1_9BACI</name>
<dbReference type="STRING" id="632773.BBEV_2741"/>
<evidence type="ECO:0000259" key="1">
    <source>
        <dbReference type="PROSITE" id="PS51186"/>
    </source>
</evidence>
<keyword evidence="2" id="KW-0808">Transferase</keyword>
<dbReference type="EMBL" id="CP012502">
    <property type="protein sequence ID" value="AOM84078.1"/>
    <property type="molecule type" value="Genomic_DNA"/>
</dbReference>
<proteinExistence type="predicted"/>
<protein>
    <submittedName>
        <fullName evidence="2">Putative N-acetyltransferase YhdJ</fullName>
    </submittedName>
</protein>
<evidence type="ECO:0000313" key="2">
    <source>
        <dbReference type="EMBL" id="AOM84078.1"/>
    </source>
</evidence>